<comment type="caution">
    <text evidence="2">The sequence shown here is derived from an EMBL/GenBank/DDBJ whole genome shotgun (WGS) entry which is preliminary data.</text>
</comment>
<dbReference type="AlphaFoldDB" id="T0ZAJ2"/>
<dbReference type="CDD" id="cd18692">
    <property type="entry name" value="PIN_VapC-like"/>
    <property type="match status" value="1"/>
</dbReference>
<reference evidence="2" key="1">
    <citation type="submission" date="2013-08" db="EMBL/GenBank/DDBJ databases">
        <authorList>
            <person name="Mendez C."/>
            <person name="Richter M."/>
            <person name="Ferrer M."/>
            <person name="Sanchez J."/>
        </authorList>
    </citation>
    <scope>NUCLEOTIDE SEQUENCE</scope>
</reference>
<accession>T0ZAJ2</accession>
<dbReference type="Gene3D" id="3.40.50.1010">
    <property type="entry name" value="5'-nuclease"/>
    <property type="match status" value="1"/>
</dbReference>
<dbReference type="SUPFAM" id="SSF88723">
    <property type="entry name" value="PIN domain-like"/>
    <property type="match status" value="1"/>
</dbReference>
<gene>
    <name evidence="2" type="ORF">B1A_15958</name>
</gene>
<proteinExistence type="predicted"/>
<reference evidence="2" key="2">
    <citation type="journal article" date="2014" name="ISME J.">
        <title>Microbial stratification in low pH oxic and suboxic macroscopic growths along an acid mine drainage.</title>
        <authorList>
            <person name="Mendez-Garcia C."/>
            <person name="Mesa V."/>
            <person name="Sprenger R.R."/>
            <person name="Richter M."/>
            <person name="Diez M.S."/>
            <person name="Solano J."/>
            <person name="Bargiela R."/>
            <person name="Golyshina O.V."/>
            <person name="Manteca A."/>
            <person name="Ramos J.L."/>
            <person name="Gallego J.R."/>
            <person name="Llorente I."/>
            <person name="Martins Dos Santos V.A."/>
            <person name="Jensen O.N."/>
            <person name="Pelaez A.I."/>
            <person name="Sanchez J."/>
            <person name="Ferrer M."/>
        </authorList>
    </citation>
    <scope>NUCLEOTIDE SEQUENCE</scope>
</reference>
<evidence type="ECO:0000313" key="2">
    <source>
        <dbReference type="EMBL" id="EQD42073.1"/>
    </source>
</evidence>
<name>T0ZAJ2_9ZZZZ</name>
<dbReference type="InterPro" id="IPR029060">
    <property type="entry name" value="PIN-like_dom_sf"/>
</dbReference>
<dbReference type="InterPro" id="IPR002716">
    <property type="entry name" value="PIN_dom"/>
</dbReference>
<protein>
    <submittedName>
        <fullName evidence="2">PilT domain-containing protein</fullName>
    </submittedName>
</protein>
<dbReference type="Pfam" id="PF01850">
    <property type="entry name" value="PIN"/>
    <property type="match status" value="1"/>
</dbReference>
<feature type="non-terminal residue" evidence="2">
    <location>
        <position position="124"/>
    </location>
</feature>
<organism evidence="2">
    <name type="scientific">mine drainage metagenome</name>
    <dbReference type="NCBI Taxonomy" id="410659"/>
    <lineage>
        <taxon>unclassified sequences</taxon>
        <taxon>metagenomes</taxon>
        <taxon>ecological metagenomes</taxon>
    </lineage>
</organism>
<dbReference type="EMBL" id="AUZX01011721">
    <property type="protein sequence ID" value="EQD42073.1"/>
    <property type="molecule type" value="Genomic_DNA"/>
</dbReference>
<sequence length="124" mass="13315">MPAKAFIDTNVVIYALGPNSAKAALAASLFIHHPAISTQVLSETANVALKKLALPLSETGKLLAMLETTCRVEIVTPATLQRALDIAGRYGFSWFDSLIIASALEAECDTLYTEDLQHGQVIED</sequence>
<evidence type="ECO:0000259" key="1">
    <source>
        <dbReference type="Pfam" id="PF01850"/>
    </source>
</evidence>
<feature type="domain" description="PIN" evidence="1">
    <location>
        <begin position="6"/>
        <end position="117"/>
    </location>
</feature>